<organism evidence="1 2">
    <name type="scientific">Romeriopsis navalis LEGE 11480</name>
    <dbReference type="NCBI Taxonomy" id="2777977"/>
    <lineage>
        <taxon>Bacteria</taxon>
        <taxon>Bacillati</taxon>
        <taxon>Cyanobacteriota</taxon>
        <taxon>Cyanophyceae</taxon>
        <taxon>Leptolyngbyales</taxon>
        <taxon>Leptolyngbyaceae</taxon>
        <taxon>Romeriopsis</taxon>
        <taxon>Romeriopsis navalis</taxon>
    </lineage>
</organism>
<dbReference type="RefSeq" id="WP_264324701.1">
    <property type="nucleotide sequence ID" value="NZ_JADEXQ010000024.1"/>
</dbReference>
<reference evidence="1" key="1">
    <citation type="submission" date="2020-10" db="EMBL/GenBank/DDBJ databases">
        <authorList>
            <person name="Castelo-Branco R."/>
            <person name="Eusebio N."/>
            <person name="Adriana R."/>
            <person name="Vieira A."/>
            <person name="Brugerolle De Fraissinette N."/>
            <person name="Rezende De Castro R."/>
            <person name="Schneider M.P."/>
            <person name="Vasconcelos V."/>
            <person name="Leao P.N."/>
        </authorList>
    </citation>
    <scope>NUCLEOTIDE SEQUENCE</scope>
    <source>
        <strain evidence="1">LEGE 11480</strain>
    </source>
</reference>
<keyword evidence="1" id="KW-0489">Methyltransferase</keyword>
<dbReference type="PANTHER" id="PTHR43861:SF6">
    <property type="entry name" value="METHYLTRANSFERASE TYPE 11"/>
    <property type="match status" value="1"/>
</dbReference>
<protein>
    <submittedName>
        <fullName evidence="1">Class I SAM-dependent methyltransferase</fullName>
    </submittedName>
</protein>
<name>A0A928VPR8_9CYAN</name>
<dbReference type="EMBL" id="JADEXQ010000024">
    <property type="protein sequence ID" value="MBE9029879.1"/>
    <property type="molecule type" value="Genomic_DNA"/>
</dbReference>
<dbReference type="InterPro" id="IPR029063">
    <property type="entry name" value="SAM-dependent_MTases_sf"/>
</dbReference>
<comment type="caution">
    <text evidence="1">The sequence shown here is derived from an EMBL/GenBank/DDBJ whole genome shotgun (WGS) entry which is preliminary data.</text>
</comment>
<evidence type="ECO:0000313" key="1">
    <source>
        <dbReference type="EMBL" id="MBE9029879.1"/>
    </source>
</evidence>
<dbReference type="CDD" id="cd02440">
    <property type="entry name" value="AdoMet_MTases"/>
    <property type="match status" value="1"/>
</dbReference>
<dbReference type="Pfam" id="PF13489">
    <property type="entry name" value="Methyltransf_23"/>
    <property type="match status" value="1"/>
</dbReference>
<dbReference type="Gene3D" id="3.40.50.150">
    <property type="entry name" value="Vaccinia Virus protein VP39"/>
    <property type="match status" value="1"/>
</dbReference>
<dbReference type="SUPFAM" id="SSF53335">
    <property type="entry name" value="S-adenosyl-L-methionine-dependent methyltransferases"/>
    <property type="match status" value="1"/>
</dbReference>
<proteinExistence type="predicted"/>
<dbReference type="PANTHER" id="PTHR43861">
    <property type="entry name" value="TRANS-ACONITATE 2-METHYLTRANSFERASE-RELATED"/>
    <property type="match status" value="1"/>
</dbReference>
<keyword evidence="1" id="KW-0808">Transferase</keyword>
<sequence>MNRQTVSNDITYLNEPAPVSMADAWFDYGTNDHFWVKHRNAVFDRHFQSIVKRAEKIGEIGCGCGFVLSHLQQQYRRPVDGFELNLHALELCPKLEGNLYVYDIFQRHPDLVAQYDLLLMMDVLEHIEDEAAFLAATYDHLKPGGYLIIAVPTRQHLYSAYDVAAGHHRRYSDRRLRAVTAAAGLTVHKTVHWGHCYLPILMLRQLLIKDVSEDEAIKQGFAVSSIMNWCMSQLRWLDLLPTFGITGTAGLIVAQKPSST</sequence>
<evidence type="ECO:0000313" key="2">
    <source>
        <dbReference type="Proteomes" id="UP000625316"/>
    </source>
</evidence>
<accession>A0A928VPR8</accession>
<dbReference type="GO" id="GO:0008168">
    <property type="term" value="F:methyltransferase activity"/>
    <property type="evidence" value="ECO:0007669"/>
    <property type="project" value="UniProtKB-KW"/>
</dbReference>
<gene>
    <name evidence="1" type="ORF">IQ266_09085</name>
</gene>
<keyword evidence="2" id="KW-1185">Reference proteome</keyword>
<dbReference type="Proteomes" id="UP000625316">
    <property type="component" value="Unassembled WGS sequence"/>
</dbReference>
<dbReference type="GO" id="GO:0032259">
    <property type="term" value="P:methylation"/>
    <property type="evidence" value="ECO:0007669"/>
    <property type="project" value="UniProtKB-KW"/>
</dbReference>
<dbReference type="AlphaFoldDB" id="A0A928VPR8"/>